<keyword evidence="2" id="KW-1185">Reference proteome</keyword>
<sequence length="156" mass="17759">MQEAFQGSLDICERHAERLRWAINRLGDRFPLSPADLDEFSDIDLAVVDQFIMRFSKLQDAIGAKLLPGVLELTKEPGNYPAFIDKLNRLEKIGAIPSASQWLQLREMRNQFSHEYPDDPQIQASLLNKAFSLATVLLDAFEHIKAFSLPYQNPSN</sequence>
<evidence type="ECO:0000313" key="1">
    <source>
        <dbReference type="EMBL" id="MBB3332528.1"/>
    </source>
</evidence>
<reference evidence="1 2" key="1">
    <citation type="submission" date="2020-08" db="EMBL/GenBank/DDBJ databases">
        <title>Genomic Encyclopedia of Archaeal and Bacterial Type Strains, Phase II (KMG-II): from individual species to whole genera.</title>
        <authorList>
            <person name="Goeker M."/>
        </authorList>
    </citation>
    <scope>NUCLEOTIDE SEQUENCE [LARGE SCALE GENOMIC DNA]</scope>
    <source>
        <strain evidence="1 2">5AG</strain>
    </source>
</reference>
<accession>A0A7W5PC65</accession>
<comment type="caution">
    <text evidence="1">The sequence shown here is derived from an EMBL/GenBank/DDBJ whole genome shotgun (WGS) entry which is preliminary data.</text>
</comment>
<dbReference type="SUPFAM" id="SSF81593">
    <property type="entry name" value="Nucleotidyltransferase substrate binding subunit/domain"/>
    <property type="match status" value="1"/>
</dbReference>
<evidence type="ECO:0000313" key="2">
    <source>
        <dbReference type="Proteomes" id="UP000553442"/>
    </source>
</evidence>
<dbReference type="AlphaFoldDB" id="A0A7W5PC65"/>
<gene>
    <name evidence="1" type="ORF">BDK63_003423</name>
</gene>
<name>A0A7W5PC65_9GAMM</name>
<dbReference type="EMBL" id="JACHZF010000035">
    <property type="protein sequence ID" value="MBB3332528.1"/>
    <property type="molecule type" value="Genomic_DNA"/>
</dbReference>
<protein>
    <recommendedName>
        <fullName evidence="3">Toxin-antitoxin antitoxin component</fullName>
    </recommendedName>
</protein>
<dbReference type="Gene3D" id="1.20.120.330">
    <property type="entry name" value="Nucleotidyltransferases domain 2"/>
    <property type="match status" value="1"/>
</dbReference>
<evidence type="ECO:0008006" key="3">
    <source>
        <dbReference type="Google" id="ProtNLM"/>
    </source>
</evidence>
<dbReference type="RefSeq" id="WP_183334155.1">
    <property type="nucleotide sequence ID" value="NZ_JACHZF010000035.1"/>
</dbReference>
<proteinExistence type="predicted"/>
<dbReference type="Proteomes" id="UP000553442">
    <property type="component" value="Unassembled WGS sequence"/>
</dbReference>
<organism evidence="1 2">
    <name type="scientific">Halomonas campaniensis</name>
    <dbReference type="NCBI Taxonomy" id="213554"/>
    <lineage>
        <taxon>Bacteria</taxon>
        <taxon>Pseudomonadati</taxon>
        <taxon>Pseudomonadota</taxon>
        <taxon>Gammaproteobacteria</taxon>
        <taxon>Oceanospirillales</taxon>
        <taxon>Halomonadaceae</taxon>
        <taxon>Halomonas</taxon>
    </lineage>
</organism>